<gene>
    <name evidence="1" type="ORF">ACFFNX_49670</name>
</gene>
<dbReference type="RefSeq" id="WP_378213468.1">
    <property type="nucleotide sequence ID" value="NZ_JBHLZP010000990.1"/>
</dbReference>
<evidence type="ECO:0000313" key="2">
    <source>
        <dbReference type="Proteomes" id="UP001589627"/>
    </source>
</evidence>
<protein>
    <submittedName>
        <fullName evidence="1">Uncharacterized protein</fullName>
    </submittedName>
</protein>
<dbReference type="Proteomes" id="UP001589627">
    <property type="component" value="Unassembled WGS sequence"/>
</dbReference>
<proteinExistence type="predicted"/>
<name>A0ABV5YYW2_9ACTN</name>
<accession>A0ABV5YYW2</accession>
<reference evidence="1 2" key="1">
    <citation type="submission" date="2024-09" db="EMBL/GenBank/DDBJ databases">
        <authorList>
            <person name="Sun Q."/>
            <person name="Mori K."/>
        </authorList>
    </citation>
    <scope>NUCLEOTIDE SEQUENCE [LARGE SCALE GENOMIC DNA]</scope>
    <source>
        <strain evidence="1 2">TBRC 0563</strain>
    </source>
</reference>
<dbReference type="EMBL" id="JBHLZP010000990">
    <property type="protein sequence ID" value="MFB9840246.1"/>
    <property type="molecule type" value="Genomic_DNA"/>
</dbReference>
<sequence length="97" mass="10166">MRAGGSEDAIVVERAESALVVRSAQTDAAAVGFAAALPDEPERTTVVVDASAAGALHALDDRLLARLRDLLYDESPRRREVRLVAARTGRPGSSGTP</sequence>
<comment type="caution">
    <text evidence="1">The sequence shown here is derived from an EMBL/GenBank/DDBJ whole genome shotgun (WGS) entry which is preliminary data.</text>
</comment>
<organism evidence="1 2">
    <name type="scientific">Actinoallomurus acaciae</name>
    <dbReference type="NCBI Taxonomy" id="502577"/>
    <lineage>
        <taxon>Bacteria</taxon>
        <taxon>Bacillati</taxon>
        <taxon>Actinomycetota</taxon>
        <taxon>Actinomycetes</taxon>
        <taxon>Streptosporangiales</taxon>
        <taxon>Thermomonosporaceae</taxon>
        <taxon>Actinoallomurus</taxon>
    </lineage>
</organism>
<feature type="non-terminal residue" evidence="1">
    <location>
        <position position="97"/>
    </location>
</feature>
<evidence type="ECO:0000313" key="1">
    <source>
        <dbReference type="EMBL" id="MFB9840246.1"/>
    </source>
</evidence>
<keyword evidence="2" id="KW-1185">Reference proteome</keyword>